<feature type="non-terminal residue" evidence="1">
    <location>
        <position position="1"/>
    </location>
</feature>
<evidence type="ECO:0000313" key="1">
    <source>
        <dbReference type="EMBL" id="GAI01744.1"/>
    </source>
</evidence>
<comment type="caution">
    <text evidence="1">The sequence shown here is derived from an EMBL/GenBank/DDBJ whole genome shotgun (WGS) entry which is preliminary data.</text>
</comment>
<sequence>SEERFFYCLKAKCKPVAKSLDVPLNSYVAMLQ</sequence>
<protein>
    <submittedName>
        <fullName evidence="1">Uncharacterized protein</fullName>
    </submittedName>
</protein>
<proteinExistence type="predicted"/>
<name>X1M5T9_9ZZZZ</name>
<accession>X1M5T9</accession>
<organism evidence="1">
    <name type="scientific">marine sediment metagenome</name>
    <dbReference type="NCBI Taxonomy" id="412755"/>
    <lineage>
        <taxon>unclassified sequences</taxon>
        <taxon>metagenomes</taxon>
        <taxon>ecological metagenomes</taxon>
    </lineage>
</organism>
<reference evidence="1" key="1">
    <citation type="journal article" date="2014" name="Front. Microbiol.">
        <title>High frequency of phylogenetically diverse reductive dehalogenase-homologous genes in deep subseafloor sedimentary metagenomes.</title>
        <authorList>
            <person name="Kawai M."/>
            <person name="Futagami T."/>
            <person name="Toyoda A."/>
            <person name="Takaki Y."/>
            <person name="Nishi S."/>
            <person name="Hori S."/>
            <person name="Arai W."/>
            <person name="Tsubouchi T."/>
            <person name="Morono Y."/>
            <person name="Uchiyama I."/>
            <person name="Ito T."/>
            <person name="Fujiyama A."/>
            <person name="Inagaki F."/>
            <person name="Takami H."/>
        </authorList>
    </citation>
    <scope>NUCLEOTIDE SEQUENCE</scope>
    <source>
        <strain evidence="1">Expedition CK06-06</strain>
    </source>
</reference>
<dbReference type="AlphaFoldDB" id="X1M5T9"/>
<gene>
    <name evidence="1" type="ORF">S06H3_05334</name>
</gene>
<dbReference type="EMBL" id="BARV01001966">
    <property type="protein sequence ID" value="GAI01744.1"/>
    <property type="molecule type" value="Genomic_DNA"/>
</dbReference>
<dbReference type="Gene3D" id="3.40.50.10880">
    <property type="entry name" value="Uncharacterised protein PF01937, DUF89, domain 3"/>
    <property type="match status" value="1"/>
</dbReference>